<dbReference type="AlphaFoldDB" id="A0A9P0GS84"/>
<sequence>MSCHVIISFSFSKSMSKGFSKFRGRHNIPPIKRILFKVNPAQPPGDPKKVDFDVKRIPKPPQFIENASYQEQMRRHSKKVQRTIESLRTEANKQNEFPKVQDYPDDLM</sequence>
<evidence type="ECO:0000256" key="1">
    <source>
        <dbReference type="SAM" id="MobiDB-lite"/>
    </source>
</evidence>
<organism evidence="2 3">
    <name type="scientific">Ceutorhynchus assimilis</name>
    <name type="common">cabbage seed weevil</name>
    <dbReference type="NCBI Taxonomy" id="467358"/>
    <lineage>
        <taxon>Eukaryota</taxon>
        <taxon>Metazoa</taxon>
        <taxon>Ecdysozoa</taxon>
        <taxon>Arthropoda</taxon>
        <taxon>Hexapoda</taxon>
        <taxon>Insecta</taxon>
        <taxon>Pterygota</taxon>
        <taxon>Neoptera</taxon>
        <taxon>Endopterygota</taxon>
        <taxon>Coleoptera</taxon>
        <taxon>Polyphaga</taxon>
        <taxon>Cucujiformia</taxon>
        <taxon>Curculionidae</taxon>
        <taxon>Ceutorhynchinae</taxon>
        <taxon>Ceutorhynchus</taxon>
    </lineage>
</organism>
<protein>
    <submittedName>
        <fullName evidence="2">Uncharacterized protein</fullName>
    </submittedName>
</protein>
<proteinExistence type="predicted"/>
<feature type="region of interest" description="Disordered" evidence="1">
    <location>
        <begin position="88"/>
        <end position="108"/>
    </location>
</feature>
<dbReference type="Proteomes" id="UP001152799">
    <property type="component" value="Chromosome 4"/>
</dbReference>
<evidence type="ECO:0000313" key="3">
    <source>
        <dbReference type="Proteomes" id="UP001152799"/>
    </source>
</evidence>
<reference evidence="2" key="1">
    <citation type="submission" date="2022-01" db="EMBL/GenBank/DDBJ databases">
        <authorList>
            <person name="King R."/>
        </authorList>
    </citation>
    <scope>NUCLEOTIDE SEQUENCE</scope>
</reference>
<name>A0A9P0GS84_9CUCU</name>
<dbReference type="OrthoDB" id="10496205at2759"/>
<gene>
    <name evidence="2" type="ORF">CEUTPL_LOCUS7870</name>
</gene>
<evidence type="ECO:0000313" key="2">
    <source>
        <dbReference type="EMBL" id="CAH1129161.1"/>
    </source>
</evidence>
<dbReference type="EMBL" id="OU892280">
    <property type="protein sequence ID" value="CAH1129161.1"/>
    <property type="molecule type" value="Genomic_DNA"/>
</dbReference>
<keyword evidence="3" id="KW-1185">Reference proteome</keyword>
<accession>A0A9P0GS84</accession>